<dbReference type="RefSeq" id="WP_013102748.1">
    <property type="nucleotide sequence ID" value="NZ_CP037939.1"/>
</dbReference>
<evidence type="ECO:0000256" key="1">
    <source>
        <dbReference type="ARBA" id="ARBA00022694"/>
    </source>
</evidence>
<keyword evidence="9" id="KW-1185">Reference proteome</keyword>
<dbReference type="InterPro" id="IPR000100">
    <property type="entry name" value="RNase_P"/>
</dbReference>
<accession>A0ABX5SPM2</accession>
<dbReference type="NCBIfam" id="TIGR00188">
    <property type="entry name" value="rnpA"/>
    <property type="match status" value="1"/>
</dbReference>
<dbReference type="EC" id="3.1.26.5" evidence="6 7"/>
<comment type="subunit">
    <text evidence="6">Consists of a catalytic RNA component (M1 or rnpB) and a protein subunit.</text>
</comment>
<dbReference type="PANTHER" id="PTHR33992">
    <property type="entry name" value="RIBONUCLEASE P PROTEIN COMPONENT"/>
    <property type="match status" value="1"/>
</dbReference>
<keyword evidence="2 6" id="KW-0540">Nuclease</keyword>
<dbReference type="Gene3D" id="3.30.230.10">
    <property type="match status" value="1"/>
</dbReference>
<dbReference type="Pfam" id="PF00825">
    <property type="entry name" value="Ribonuclease_P"/>
    <property type="match status" value="1"/>
</dbReference>
<dbReference type="SUPFAM" id="SSF54211">
    <property type="entry name" value="Ribosomal protein S5 domain 2-like"/>
    <property type="match status" value="1"/>
</dbReference>
<evidence type="ECO:0000256" key="3">
    <source>
        <dbReference type="ARBA" id="ARBA00022759"/>
    </source>
</evidence>
<comment type="function">
    <text evidence="6">RNaseP catalyzes the removal of the 5'-leader sequence from pre-tRNA to produce the mature 5'-terminus. It can also cleave other RNA substrates such as 4.5S RNA. The protein component plays an auxiliary but essential role in vivo by binding to the 5'-leader sequence and broadening the substrate specificity of the ribozyme.</text>
</comment>
<dbReference type="GO" id="GO:0004526">
    <property type="term" value="F:ribonuclease P activity"/>
    <property type="evidence" value="ECO:0007669"/>
    <property type="project" value="UniProtKB-EC"/>
</dbReference>
<evidence type="ECO:0000256" key="2">
    <source>
        <dbReference type="ARBA" id="ARBA00022722"/>
    </source>
</evidence>
<dbReference type="PANTHER" id="PTHR33992:SF1">
    <property type="entry name" value="RIBONUCLEASE P PROTEIN COMPONENT"/>
    <property type="match status" value="1"/>
</dbReference>
<dbReference type="HAMAP" id="MF_00227">
    <property type="entry name" value="RNase_P"/>
    <property type="match status" value="1"/>
</dbReference>
<organism evidence="8 9">
    <name type="scientific">Leuconostoc kimchii</name>
    <dbReference type="NCBI Taxonomy" id="136609"/>
    <lineage>
        <taxon>Bacteria</taxon>
        <taxon>Bacillati</taxon>
        <taxon>Bacillota</taxon>
        <taxon>Bacilli</taxon>
        <taxon>Lactobacillales</taxon>
        <taxon>Lactobacillaceae</taxon>
        <taxon>Leuconostoc</taxon>
    </lineage>
</organism>
<evidence type="ECO:0000256" key="7">
    <source>
        <dbReference type="NCBIfam" id="TIGR00188"/>
    </source>
</evidence>
<gene>
    <name evidence="6 8" type="primary">rnpA</name>
    <name evidence="8" type="ORF">EW139_10010</name>
</gene>
<keyword evidence="4 6" id="KW-0378">Hydrolase</keyword>
<comment type="similarity">
    <text evidence="6">Belongs to the RnpA family.</text>
</comment>
<dbReference type="EMBL" id="CP037939">
    <property type="protein sequence ID" value="QBR48413.1"/>
    <property type="molecule type" value="Genomic_DNA"/>
</dbReference>
<proteinExistence type="inferred from homology"/>
<reference evidence="8 9" key="1">
    <citation type="submission" date="2019-03" db="EMBL/GenBank/DDBJ databases">
        <title>Complete Genome Sequence of Leuconostoc kimchii strain NKJ218 Isolated from Homemade Kimchi.</title>
        <authorList>
            <person name="Jung J.Y."/>
            <person name="Jin H.M."/>
            <person name="Jung J.-W."/>
            <person name="Lee S.-Y."/>
            <person name="Ryu B.-G."/>
            <person name="Han S.-S."/>
            <person name="Kang H.K."/>
            <person name="Choi H.W."/>
            <person name="Chung E.J."/>
            <person name="Choi K.-M."/>
        </authorList>
    </citation>
    <scope>NUCLEOTIDE SEQUENCE [LARGE SCALE GENOMIC DNA]</scope>
    <source>
        <strain evidence="8 9">NKJ218</strain>
    </source>
</reference>
<evidence type="ECO:0000313" key="8">
    <source>
        <dbReference type="EMBL" id="QBR48413.1"/>
    </source>
</evidence>
<name>A0ABX5SPM2_9LACO</name>
<evidence type="ECO:0000256" key="4">
    <source>
        <dbReference type="ARBA" id="ARBA00022801"/>
    </source>
</evidence>
<keyword evidence="1 6" id="KW-0819">tRNA processing</keyword>
<dbReference type="InterPro" id="IPR020568">
    <property type="entry name" value="Ribosomal_Su5_D2-typ_SF"/>
</dbReference>
<keyword evidence="3 6" id="KW-0255">Endonuclease</keyword>
<evidence type="ECO:0000256" key="5">
    <source>
        <dbReference type="ARBA" id="ARBA00022884"/>
    </source>
</evidence>
<sequence length="115" mass="13724">MRKTFRIKKPTEFQIVFNKHRSVANKYFIIYQLDKPEQKHFRLGISVSKKIGKAHDRVWVKRRIRQSMLELKPQIPQEIDVLVIARPAVAKQSQKFIKEQMIHVLKLAHILKVEN</sequence>
<evidence type="ECO:0000256" key="6">
    <source>
        <dbReference type="HAMAP-Rule" id="MF_00227"/>
    </source>
</evidence>
<keyword evidence="5 6" id="KW-0694">RNA-binding</keyword>
<evidence type="ECO:0000313" key="9">
    <source>
        <dbReference type="Proteomes" id="UP000295756"/>
    </source>
</evidence>
<dbReference type="InterPro" id="IPR014721">
    <property type="entry name" value="Ribsml_uS5_D2-typ_fold_subgr"/>
</dbReference>
<comment type="catalytic activity">
    <reaction evidence="6">
        <text>Endonucleolytic cleavage of RNA, removing 5'-extranucleotides from tRNA precursor.</text>
        <dbReference type="EC" id="3.1.26.5"/>
    </reaction>
</comment>
<protein>
    <recommendedName>
        <fullName evidence="6 7">Ribonuclease P protein component</fullName>
        <shortName evidence="6">RNase P protein</shortName>
        <shortName evidence="6">RNaseP protein</shortName>
        <ecNumber evidence="6 7">3.1.26.5</ecNumber>
    </recommendedName>
    <alternativeName>
        <fullName evidence="6">Protein C5</fullName>
    </alternativeName>
</protein>
<dbReference type="Proteomes" id="UP000295756">
    <property type="component" value="Chromosome"/>
</dbReference>